<dbReference type="PROSITE" id="PS51450">
    <property type="entry name" value="LRR"/>
    <property type="match status" value="2"/>
</dbReference>
<feature type="region of interest" description="Disordered" evidence="3">
    <location>
        <begin position="548"/>
        <end position="569"/>
    </location>
</feature>
<dbReference type="InterPro" id="IPR032675">
    <property type="entry name" value="LRR_dom_sf"/>
</dbReference>
<dbReference type="InterPro" id="IPR003591">
    <property type="entry name" value="Leu-rich_rpt_typical-subtyp"/>
</dbReference>
<dbReference type="InterPro" id="IPR001611">
    <property type="entry name" value="Leu-rich_rpt"/>
</dbReference>
<dbReference type="Pfam" id="PF13855">
    <property type="entry name" value="LRR_8"/>
    <property type="match status" value="3"/>
</dbReference>
<keyword evidence="1" id="KW-0433">Leucine-rich repeat</keyword>
<evidence type="ECO:0000256" key="1">
    <source>
        <dbReference type="ARBA" id="ARBA00022614"/>
    </source>
</evidence>
<dbReference type="EMBL" id="GGFK01008922">
    <property type="protein sequence ID" value="MBW42243.1"/>
    <property type="molecule type" value="Transcribed_RNA"/>
</dbReference>
<evidence type="ECO:0000256" key="4">
    <source>
        <dbReference type="SAM" id="SignalP"/>
    </source>
</evidence>
<name>A0A2M4AN84_9DIPT</name>
<keyword evidence="4" id="KW-0732">Signal</keyword>
<reference evidence="5" key="1">
    <citation type="submission" date="2018-01" db="EMBL/GenBank/DDBJ databases">
        <title>An insight into the sialome of Amazonian anophelines.</title>
        <authorList>
            <person name="Ribeiro J.M."/>
            <person name="Scarpassa V."/>
            <person name="Calvo E."/>
        </authorList>
    </citation>
    <scope>NUCLEOTIDE SEQUENCE</scope>
    <source>
        <tissue evidence="5">Salivary glands</tissue>
    </source>
</reference>
<evidence type="ECO:0000256" key="2">
    <source>
        <dbReference type="ARBA" id="ARBA00022737"/>
    </source>
</evidence>
<dbReference type="AlphaFoldDB" id="A0A2M4AN84"/>
<dbReference type="SUPFAM" id="SSF52058">
    <property type="entry name" value="L domain-like"/>
    <property type="match status" value="1"/>
</dbReference>
<evidence type="ECO:0000256" key="3">
    <source>
        <dbReference type="SAM" id="MobiDB-lite"/>
    </source>
</evidence>
<organism evidence="5">
    <name type="scientific">Anopheles triannulatus</name>
    <dbReference type="NCBI Taxonomy" id="58253"/>
    <lineage>
        <taxon>Eukaryota</taxon>
        <taxon>Metazoa</taxon>
        <taxon>Ecdysozoa</taxon>
        <taxon>Arthropoda</taxon>
        <taxon>Hexapoda</taxon>
        <taxon>Insecta</taxon>
        <taxon>Pterygota</taxon>
        <taxon>Neoptera</taxon>
        <taxon>Endopterygota</taxon>
        <taxon>Diptera</taxon>
        <taxon>Nematocera</taxon>
        <taxon>Culicoidea</taxon>
        <taxon>Culicidae</taxon>
        <taxon>Anophelinae</taxon>
        <taxon>Anopheles</taxon>
    </lineage>
</organism>
<keyword evidence="2" id="KW-0677">Repeat</keyword>
<feature type="signal peptide" evidence="4">
    <location>
        <begin position="1"/>
        <end position="22"/>
    </location>
</feature>
<accession>A0A2M4AN84</accession>
<dbReference type="Gene3D" id="3.80.10.10">
    <property type="entry name" value="Ribonuclease Inhibitor"/>
    <property type="match status" value="1"/>
</dbReference>
<dbReference type="PANTHER" id="PTHR24366:SF96">
    <property type="entry name" value="LEUCINE RICH REPEAT CONTAINING 53"/>
    <property type="match status" value="1"/>
</dbReference>
<proteinExistence type="predicted"/>
<sequence>MESFRAVILSLSLLGQFYGGFGQFYGGFDQYAPMTRPSDPRSHISCKENARYYNCLFKNVHIDEDDRVSLERFADYGRPHAADVQSLAFAESTVRRLPKELLLTYPNSTLLNLQNVQLRTIDRDAFTHGAQVKQLYMGFNSLSQLDRGVFDRLVSLEVISLNVNRLTLLPAHLFSQNPMLFSVSITNNHLTGIEDSTFAHNPRLESVNVSSNSIEHFDLSRLTEAHEIDVSYNRLTEVKIPSRLGRLFASRNYINHIVPNGENRELKQLYLSNNKLTTISWASVYPELEELDLGHNEIEDVSNRHLPTRKLQKLLLNNNRLFSFDLTKTVPKRLRILDLSYNQLTYVVNNSKVFDRLEQLYLHHNDIVTLKFSDNNTLQNVSLSNNDWDCANLRTQLAVLGPTSIQDYDVPPCKTGYIMESQLCCKEALMPYHDRLLEQIRANSVYELAKRIQCDNEPNAIIDIDELNKVLQNVSSVSPELLEDEVDELNTVVAALTAAKNTQHQELYSVKQILSNKLPRYGGTHEGFDTPRILADKLISRLEDRRRFRESKTAEEREEASVKKSERDGLQEAVDAMETILRNKKALNNKMKQDTAGINTEIRKLKAQLNANAPSSRIYA</sequence>
<evidence type="ECO:0000313" key="5">
    <source>
        <dbReference type="EMBL" id="MBW42243.1"/>
    </source>
</evidence>
<protein>
    <submittedName>
        <fullName evidence="5">Putative membrane glycoprotein lig-1</fullName>
    </submittedName>
</protein>
<dbReference type="SMART" id="SM00369">
    <property type="entry name" value="LRR_TYP"/>
    <property type="match status" value="6"/>
</dbReference>
<dbReference type="Gene3D" id="1.20.5.340">
    <property type="match status" value="1"/>
</dbReference>
<feature type="chain" id="PRO_5014766352" evidence="4">
    <location>
        <begin position="23"/>
        <end position="620"/>
    </location>
</feature>
<dbReference type="PANTHER" id="PTHR24366">
    <property type="entry name" value="IG(IMMUNOGLOBULIN) AND LRR(LEUCINE RICH REPEAT) DOMAINS"/>
    <property type="match status" value="1"/>
</dbReference>